<dbReference type="SUPFAM" id="SSF52949">
    <property type="entry name" value="Macro domain-like"/>
    <property type="match status" value="1"/>
</dbReference>
<dbReference type="InterPro" id="IPR002589">
    <property type="entry name" value="Macro_dom"/>
</dbReference>
<comment type="caution">
    <text evidence="2">The sequence shown here is derived from an EMBL/GenBank/DDBJ whole genome shotgun (WGS) entry which is preliminary data.</text>
</comment>
<dbReference type="PROSITE" id="PS51154">
    <property type="entry name" value="MACRO"/>
    <property type="match status" value="1"/>
</dbReference>
<dbReference type="PANTHER" id="PTHR11106:SF27">
    <property type="entry name" value="MACRO DOMAIN-CONTAINING PROTEIN"/>
    <property type="match status" value="1"/>
</dbReference>
<evidence type="ECO:0000313" key="3">
    <source>
        <dbReference type="Proteomes" id="UP000267019"/>
    </source>
</evidence>
<dbReference type="Proteomes" id="UP000267019">
    <property type="component" value="Unassembled WGS sequence"/>
</dbReference>
<evidence type="ECO:0000259" key="1">
    <source>
        <dbReference type="PROSITE" id="PS51154"/>
    </source>
</evidence>
<name>A0A660L7V7_9BACL</name>
<keyword evidence="3" id="KW-1185">Reference proteome</keyword>
<dbReference type="AlphaFoldDB" id="A0A660L7V7"/>
<dbReference type="InterPro" id="IPR043472">
    <property type="entry name" value="Macro_dom-like"/>
</dbReference>
<protein>
    <submittedName>
        <fullName evidence="2">O-acetyl-ADP-ribose deacetylase (Regulator of RNase III)</fullName>
    </submittedName>
</protein>
<feature type="domain" description="Macro" evidence="1">
    <location>
        <begin position="1"/>
        <end position="193"/>
    </location>
</feature>
<dbReference type="SMART" id="SM00506">
    <property type="entry name" value="A1pp"/>
    <property type="match status" value="1"/>
</dbReference>
<dbReference type="NCBIfam" id="NF001662">
    <property type="entry name" value="PRK00431.1-3"/>
    <property type="match status" value="1"/>
</dbReference>
<gene>
    <name evidence="2" type="ORF">C7438_0592</name>
</gene>
<reference evidence="2 3" key="1">
    <citation type="submission" date="2018-10" db="EMBL/GenBank/DDBJ databases">
        <title>Genomic Encyclopedia of Type Strains, Phase IV (KMG-IV): sequencing the most valuable type-strain genomes for metagenomic binning, comparative biology and taxonomic classification.</title>
        <authorList>
            <person name="Goeker M."/>
        </authorList>
    </citation>
    <scope>NUCLEOTIDE SEQUENCE [LARGE SCALE GENOMIC DNA]</scope>
    <source>
        <strain evidence="2 3">DSM 22653</strain>
    </source>
</reference>
<dbReference type="Gene3D" id="3.40.220.10">
    <property type="entry name" value="Leucine Aminopeptidase, subunit E, domain 1"/>
    <property type="match status" value="1"/>
</dbReference>
<dbReference type="EMBL" id="RBIJ01000001">
    <property type="protein sequence ID" value="RKQ88939.1"/>
    <property type="molecule type" value="Genomic_DNA"/>
</dbReference>
<dbReference type="RefSeq" id="WP_121443821.1">
    <property type="nucleotide sequence ID" value="NZ_RBIJ01000001.1"/>
</dbReference>
<accession>A0A660L7V7</accession>
<dbReference type="PANTHER" id="PTHR11106">
    <property type="entry name" value="GANGLIOSIDE INDUCED DIFFERENTIATION ASSOCIATED PROTEIN 2-RELATED"/>
    <property type="match status" value="1"/>
</dbReference>
<sequence length="194" mass="20981">MLTYPYRVGRVELLLVEGDITKVSADAIVNAANPEVEHGGGVAFAIGKAAAGCAKEYTKISQEELRRRYGEGRLAPGKVLVTPPMRLAEHGVRAVIHTVGPVCRGTWNDDHARALYAAFAAPLEEAERRGFASIAYPAVSAGIYGCPFERVVETFAAVVRDAGHRLASVGSVSLVLRERDKVKRAREILDREKA</sequence>
<organism evidence="2 3">
    <name type="scientific">Brockia lithotrophica</name>
    <dbReference type="NCBI Taxonomy" id="933949"/>
    <lineage>
        <taxon>Bacteria</taxon>
        <taxon>Bacillati</taxon>
        <taxon>Bacillota</taxon>
        <taxon>Bacilli</taxon>
        <taxon>Bacillales</taxon>
        <taxon>Bacillales Family X. Incertae Sedis</taxon>
        <taxon>Brockia</taxon>
    </lineage>
</organism>
<dbReference type="OrthoDB" id="6194521at2"/>
<evidence type="ECO:0000313" key="2">
    <source>
        <dbReference type="EMBL" id="RKQ88939.1"/>
    </source>
</evidence>
<dbReference type="Pfam" id="PF01661">
    <property type="entry name" value="Macro"/>
    <property type="match status" value="1"/>
</dbReference>
<proteinExistence type="predicted"/>